<comment type="caution">
    <text evidence="1">The sequence shown here is derived from an EMBL/GenBank/DDBJ whole genome shotgun (WGS) entry which is preliminary data.</text>
</comment>
<evidence type="ECO:0000313" key="1">
    <source>
        <dbReference type="EMBL" id="GMS90879.1"/>
    </source>
</evidence>
<name>A0AAV5TDM2_9BILA</name>
<organism evidence="1 2">
    <name type="scientific">Pristionchus entomophagus</name>
    <dbReference type="NCBI Taxonomy" id="358040"/>
    <lineage>
        <taxon>Eukaryota</taxon>
        <taxon>Metazoa</taxon>
        <taxon>Ecdysozoa</taxon>
        <taxon>Nematoda</taxon>
        <taxon>Chromadorea</taxon>
        <taxon>Rhabditida</taxon>
        <taxon>Rhabditina</taxon>
        <taxon>Diplogasteromorpha</taxon>
        <taxon>Diplogasteroidea</taxon>
        <taxon>Neodiplogasteridae</taxon>
        <taxon>Pristionchus</taxon>
    </lineage>
</organism>
<accession>A0AAV5TDM2</accession>
<reference evidence="1" key="1">
    <citation type="submission" date="2023-10" db="EMBL/GenBank/DDBJ databases">
        <title>Genome assembly of Pristionchus species.</title>
        <authorList>
            <person name="Yoshida K."/>
            <person name="Sommer R.J."/>
        </authorList>
    </citation>
    <scope>NUCLEOTIDE SEQUENCE</scope>
    <source>
        <strain evidence="1">RS0144</strain>
    </source>
</reference>
<gene>
    <name evidence="1" type="ORF">PENTCL1PPCAC_13054</name>
</gene>
<dbReference type="Proteomes" id="UP001432027">
    <property type="component" value="Unassembled WGS sequence"/>
</dbReference>
<protein>
    <submittedName>
        <fullName evidence="1">Uncharacterized protein</fullName>
    </submittedName>
</protein>
<feature type="non-terminal residue" evidence="1">
    <location>
        <position position="83"/>
    </location>
</feature>
<sequence length="83" mass="9450">VNRVHHFLQSLVYHPVSPQDPLPGESIGEDEEFGAIFFFEFGAASIRHVLHCLCLSRILFPVNRSETMMMLNLAPYQTCHPLP</sequence>
<keyword evidence="2" id="KW-1185">Reference proteome</keyword>
<feature type="non-terminal residue" evidence="1">
    <location>
        <position position="1"/>
    </location>
</feature>
<proteinExistence type="predicted"/>
<evidence type="ECO:0000313" key="2">
    <source>
        <dbReference type="Proteomes" id="UP001432027"/>
    </source>
</evidence>
<dbReference type="EMBL" id="BTSX01000003">
    <property type="protein sequence ID" value="GMS90879.1"/>
    <property type="molecule type" value="Genomic_DNA"/>
</dbReference>
<dbReference type="AlphaFoldDB" id="A0AAV5TDM2"/>